<organism evidence="2 3">
    <name type="scientific">Microvenator marinus</name>
    <dbReference type="NCBI Taxonomy" id="2600177"/>
    <lineage>
        <taxon>Bacteria</taxon>
        <taxon>Deltaproteobacteria</taxon>
        <taxon>Bradymonadales</taxon>
        <taxon>Microvenatoraceae</taxon>
        <taxon>Microvenator</taxon>
    </lineage>
</organism>
<evidence type="ECO:0000313" key="3">
    <source>
        <dbReference type="Proteomes" id="UP000321595"/>
    </source>
</evidence>
<dbReference type="KEGG" id="bbae:FRD01_02320"/>
<dbReference type="Proteomes" id="UP000321595">
    <property type="component" value="Chromosome"/>
</dbReference>
<name>A0A5B8XJY5_9DELT</name>
<evidence type="ECO:0000313" key="2">
    <source>
        <dbReference type="EMBL" id="QED26112.1"/>
    </source>
</evidence>
<proteinExistence type="predicted"/>
<dbReference type="AlphaFoldDB" id="A0A5B8XJY5"/>
<reference evidence="2 3" key="1">
    <citation type="submission" date="2019-08" db="EMBL/GenBank/DDBJ databases">
        <authorList>
            <person name="Liang Q."/>
        </authorList>
    </citation>
    <scope>NUCLEOTIDE SEQUENCE [LARGE SCALE GENOMIC DNA]</scope>
    <source>
        <strain evidence="2 3">V1718</strain>
    </source>
</reference>
<evidence type="ECO:0000256" key="1">
    <source>
        <dbReference type="SAM" id="MobiDB-lite"/>
    </source>
</evidence>
<gene>
    <name evidence="2" type="ORF">FRD01_02320</name>
</gene>
<accession>A0A5B8XJY5</accession>
<protein>
    <submittedName>
        <fullName evidence="2">Uncharacterized protein</fullName>
    </submittedName>
</protein>
<sequence length="73" mass="8187">MKYRRSPRRRRSAPRSLLVAQIVALILLLLIILSLRTRVEETSEKFLDVFAPSPEDLVTPEGGEEADAGPDLN</sequence>
<feature type="region of interest" description="Disordered" evidence="1">
    <location>
        <begin position="53"/>
        <end position="73"/>
    </location>
</feature>
<keyword evidence="3" id="KW-1185">Reference proteome</keyword>
<feature type="compositionally biased region" description="Acidic residues" evidence="1">
    <location>
        <begin position="62"/>
        <end position="73"/>
    </location>
</feature>
<dbReference type="EMBL" id="CP042467">
    <property type="protein sequence ID" value="QED26112.1"/>
    <property type="molecule type" value="Genomic_DNA"/>
</dbReference>
<dbReference type="RefSeq" id="WP_146957269.1">
    <property type="nucleotide sequence ID" value="NZ_CP042467.1"/>
</dbReference>